<dbReference type="AlphaFoldDB" id="A0A545AMM4"/>
<dbReference type="InParanoid" id="A0A545AMM4"/>
<dbReference type="Gene3D" id="3.10.450.50">
    <property type="match status" value="1"/>
</dbReference>
<name>A0A545AMM4_9ACTN</name>
<dbReference type="EMBL" id="VIRS01000018">
    <property type="protein sequence ID" value="TQS42510.1"/>
    <property type="molecule type" value="Genomic_DNA"/>
</dbReference>
<evidence type="ECO:0000313" key="2">
    <source>
        <dbReference type="EMBL" id="TQS42510.1"/>
    </source>
</evidence>
<dbReference type="Proteomes" id="UP000317982">
    <property type="component" value="Unassembled WGS sequence"/>
</dbReference>
<accession>A0A545AMM4</accession>
<dbReference type="InterPro" id="IPR032710">
    <property type="entry name" value="NTF2-like_dom_sf"/>
</dbReference>
<dbReference type="RefSeq" id="WP_142707199.1">
    <property type="nucleotide sequence ID" value="NZ_VIRS01000018.1"/>
</dbReference>
<proteinExistence type="predicted"/>
<reference evidence="2 3" key="1">
    <citation type="submission" date="2019-07" db="EMBL/GenBank/DDBJ databases">
        <title>Cryptosporangium phraense sp. nov., isolated from plant litter.</title>
        <authorList>
            <person name="Suriyachadkun C."/>
        </authorList>
    </citation>
    <scope>NUCLEOTIDE SEQUENCE [LARGE SCALE GENOMIC DNA]</scope>
    <source>
        <strain evidence="2 3">A-T 5661</strain>
    </source>
</reference>
<organism evidence="2 3">
    <name type="scientific">Cryptosporangium phraense</name>
    <dbReference type="NCBI Taxonomy" id="2593070"/>
    <lineage>
        <taxon>Bacteria</taxon>
        <taxon>Bacillati</taxon>
        <taxon>Actinomycetota</taxon>
        <taxon>Actinomycetes</taxon>
        <taxon>Cryptosporangiales</taxon>
        <taxon>Cryptosporangiaceae</taxon>
        <taxon>Cryptosporangium</taxon>
    </lineage>
</organism>
<dbReference type="SUPFAM" id="SSF54427">
    <property type="entry name" value="NTF2-like"/>
    <property type="match status" value="1"/>
</dbReference>
<protein>
    <submittedName>
        <fullName evidence="2">Nuclear transport factor 2 family protein</fullName>
    </submittedName>
</protein>
<sequence length="118" mass="12788">MSDLIERYLAVWNEADPEARRAKLAQDWAEDVTLVDPLVDVQGRDAIDATIAGVREQFDGLVFTPVGTVDAHHGVARFRWGLGPAGAEPLAIGFDVVTLDAEGRIKTVVGFFDKLPAT</sequence>
<comment type="caution">
    <text evidence="2">The sequence shown here is derived from an EMBL/GenBank/DDBJ whole genome shotgun (WGS) entry which is preliminary data.</text>
</comment>
<dbReference type="OrthoDB" id="9808719at2"/>
<dbReference type="InterPro" id="IPR037401">
    <property type="entry name" value="SnoaL-like"/>
</dbReference>
<keyword evidence="3" id="KW-1185">Reference proteome</keyword>
<feature type="domain" description="SnoaL-like" evidence="1">
    <location>
        <begin position="5"/>
        <end position="106"/>
    </location>
</feature>
<gene>
    <name evidence="2" type="ORF">FL583_24760</name>
</gene>
<evidence type="ECO:0000259" key="1">
    <source>
        <dbReference type="Pfam" id="PF12680"/>
    </source>
</evidence>
<dbReference type="Pfam" id="PF12680">
    <property type="entry name" value="SnoaL_2"/>
    <property type="match status" value="1"/>
</dbReference>
<evidence type="ECO:0000313" key="3">
    <source>
        <dbReference type="Proteomes" id="UP000317982"/>
    </source>
</evidence>